<dbReference type="CDD" id="cd00067">
    <property type="entry name" value="GAL4"/>
    <property type="match status" value="1"/>
</dbReference>
<dbReference type="AlphaFoldDB" id="A0A8G1S574"/>
<dbReference type="GO" id="GO:0000981">
    <property type="term" value="F:DNA-binding transcription factor activity, RNA polymerase II-specific"/>
    <property type="evidence" value="ECO:0007669"/>
    <property type="project" value="InterPro"/>
</dbReference>
<dbReference type="CDD" id="cd12148">
    <property type="entry name" value="fungal_TF_MHR"/>
    <property type="match status" value="1"/>
</dbReference>
<dbReference type="InterPro" id="IPR001138">
    <property type="entry name" value="Zn2Cys6_DnaBD"/>
</dbReference>
<dbReference type="PANTHER" id="PTHR47424">
    <property type="entry name" value="REGULATORY PROTEIN GAL4"/>
    <property type="match status" value="1"/>
</dbReference>
<organism evidence="8 9">
    <name type="scientific">Aspergillus fijiensis CBS 313.89</name>
    <dbReference type="NCBI Taxonomy" id="1448319"/>
    <lineage>
        <taxon>Eukaryota</taxon>
        <taxon>Fungi</taxon>
        <taxon>Dikarya</taxon>
        <taxon>Ascomycota</taxon>
        <taxon>Pezizomycotina</taxon>
        <taxon>Eurotiomycetes</taxon>
        <taxon>Eurotiomycetidae</taxon>
        <taxon>Eurotiales</taxon>
        <taxon>Aspergillaceae</taxon>
        <taxon>Aspergillus</taxon>
    </lineage>
</organism>
<dbReference type="PANTHER" id="PTHR47424:SF4">
    <property type="entry name" value="ZN(II)2CYS6 TRANSCRIPTION FACTOR (EUROFUNG)"/>
    <property type="match status" value="1"/>
</dbReference>
<dbReference type="OrthoDB" id="3364175at2759"/>
<dbReference type="GeneID" id="63859982"/>
<dbReference type="GO" id="GO:0006351">
    <property type="term" value="P:DNA-templated transcription"/>
    <property type="evidence" value="ECO:0007669"/>
    <property type="project" value="InterPro"/>
</dbReference>
<name>A0A8G1S574_9EURO</name>
<evidence type="ECO:0000313" key="9">
    <source>
        <dbReference type="Proteomes" id="UP000249789"/>
    </source>
</evidence>
<dbReference type="InterPro" id="IPR036864">
    <property type="entry name" value="Zn2-C6_fun-type_DNA-bd_sf"/>
</dbReference>
<evidence type="ECO:0000256" key="3">
    <source>
        <dbReference type="ARBA" id="ARBA00023125"/>
    </source>
</evidence>
<evidence type="ECO:0000259" key="7">
    <source>
        <dbReference type="PROSITE" id="PS50048"/>
    </source>
</evidence>
<dbReference type="GO" id="GO:0005634">
    <property type="term" value="C:nucleus"/>
    <property type="evidence" value="ECO:0007669"/>
    <property type="project" value="TreeGrafter"/>
</dbReference>
<evidence type="ECO:0000256" key="4">
    <source>
        <dbReference type="ARBA" id="ARBA00023163"/>
    </source>
</evidence>
<dbReference type="GO" id="GO:0000978">
    <property type="term" value="F:RNA polymerase II cis-regulatory region sequence-specific DNA binding"/>
    <property type="evidence" value="ECO:0007669"/>
    <property type="project" value="TreeGrafter"/>
</dbReference>
<evidence type="ECO:0000256" key="5">
    <source>
        <dbReference type="ARBA" id="ARBA00023242"/>
    </source>
</evidence>
<dbReference type="SUPFAM" id="SSF57701">
    <property type="entry name" value="Zn2/Cys6 DNA-binding domain"/>
    <property type="match status" value="1"/>
</dbReference>
<feature type="region of interest" description="Disordered" evidence="6">
    <location>
        <begin position="603"/>
        <end position="622"/>
    </location>
</feature>
<dbReference type="Proteomes" id="UP000249789">
    <property type="component" value="Unassembled WGS sequence"/>
</dbReference>
<keyword evidence="3" id="KW-0238">DNA-binding</keyword>
<dbReference type="Pfam" id="PF00172">
    <property type="entry name" value="Zn_clus"/>
    <property type="match status" value="1"/>
</dbReference>
<sequence>MSQTSRRRRRVARACDICLVQKIRCDGVSPICGSCERRKARCSYNGENPKKTHDRRYTFRLNDLDSNNSSTSARLQLRNHTHGRFADRQAQGGIGDDNVCTGPEPVSLLESELLQPLAESENGTTATGIIAGHASHSTEQDQFFGDSSIASFLRQIQDSAENETVPFCLPNIATRSFPVAPTPKAVDLPPRELADYLLGCYYDKIHSLYPFFHQPAFARAYSALWAPGPTEDVDDFGKRIGLGDSSVPWPIFHAGLNIVLALGCQFSSLDRMTREATADAFFQRSQRFLNGISMDKGSLALVQTLLLMSSYLQGSESPARASSMMLGRPPMIQDSAVPLPDAVDDEALDQPNLVSRLPPTALSRTEFYVRTLQLYKILRQILARIFAPWEGRQENLAEQPQAESSQARNVMELEVDLLAFKSDLPAQLNWQNGEIPANTSKQYSRESCLLRARFLQYRILLLRPTLIRLCRQIRVSHASSLPQSSLELPSEIFMDFRLSCSINCVKAAIELIHLMNDTSTTELASVWWYSVFYTFSAGIVLALARTCSAIKAKFAESTLQNSWKSCSECLGKMSSLTKSAEIGGQSLNKVLFLLMQAQHDPSISNPAAGQDHRSQPQSQDLHCEASVTDLPVPSAMDFGEALGLDDEQRFLGMPGSDIFTYLLGEPGLAGSMNETMSDELWPTAPLFL</sequence>
<evidence type="ECO:0000256" key="1">
    <source>
        <dbReference type="ARBA" id="ARBA00022723"/>
    </source>
</evidence>
<dbReference type="EMBL" id="KZ824621">
    <property type="protein sequence ID" value="RAK82746.1"/>
    <property type="molecule type" value="Genomic_DNA"/>
</dbReference>
<dbReference type="GO" id="GO:0008270">
    <property type="term" value="F:zinc ion binding"/>
    <property type="evidence" value="ECO:0007669"/>
    <property type="project" value="InterPro"/>
</dbReference>
<dbReference type="GO" id="GO:0000435">
    <property type="term" value="P:positive regulation of transcription from RNA polymerase II promoter by galactose"/>
    <property type="evidence" value="ECO:0007669"/>
    <property type="project" value="TreeGrafter"/>
</dbReference>
<keyword evidence="1" id="KW-0479">Metal-binding</keyword>
<feature type="domain" description="Zn(2)-C6 fungal-type" evidence="7">
    <location>
        <begin position="14"/>
        <end position="44"/>
    </location>
</feature>
<dbReference type="RefSeq" id="XP_040806756.1">
    <property type="nucleotide sequence ID" value="XM_040942649.1"/>
</dbReference>
<protein>
    <recommendedName>
        <fullName evidence="7">Zn(2)-C6 fungal-type domain-containing protein</fullName>
    </recommendedName>
</protein>
<keyword evidence="9" id="KW-1185">Reference proteome</keyword>
<proteinExistence type="predicted"/>
<keyword evidence="4" id="KW-0804">Transcription</keyword>
<keyword evidence="5" id="KW-0539">Nucleus</keyword>
<dbReference type="Pfam" id="PF04082">
    <property type="entry name" value="Fungal_trans"/>
    <property type="match status" value="1"/>
</dbReference>
<dbReference type="VEuPathDB" id="FungiDB:BO72DRAFT_419027"/>
<gene>
    <name evidence="8" type="ORF">BO72DRAFT_419027</name>
</gene>
<evidence type="ECO:0000256" key="2">
    <source>
        <dbReference type="ARBA" id="ARBA00023015"/>
    </source>
</evidence>
<reference evidence="8 9" key="1">
    <citation type="submission" date="2018-02" db="EMBL/GenBank/DDBJ databases">
        <title>The genomes of Aspergillus section Nigri reveals drivers in fungal speciation.</title>
        <authorList>
            <consortium name="DOE Joint Genome Institute"/>
            <person name="Vesth T.C."/>
            <person name="Nybo J."/>
            <person name="Theobald S."/>
            <person name="Brandl J."/>
            <person name="Frisvad J.C."/>
            <person name="Nielsen K.F."/>
            <person name="Lyhne E.K."/>
            <person name="Kogle M.E."/>
            <person name="Kuo A."/>
            <person name="Riley R."/>
            <person name="Clum A."/>
            <person name="Nolan M."/>
            <person name="Lipzen A."/>
            <person name="Salamov A."/>
            <person name="Henrissat B."/>
            <person name="Wiebenga A."/>
            <person name="De vries R.P."/>
            <person name="Grigoriev I.V."/>
            <person name="Mortensen U.H."/>
            <person name="Andersen M.R."/>
            <person name="Baker S.E."/>
        </authorList>
    </citation>
    <scope>NUCLEOTIDE SEQUENCE [LARGE SCALE GENOMIC DNA]</scope>
    <source>
        <strain evidence="8 9">CBS 313.89</strain>
    </source>
</reference>
<evidence type="ECO:0000256" key="6">
    <source>
        <dbReference type="SAM" id="MobiDB-lite"/>
    </source>
</evidence>
<accession>A0A8G1S574</accession>
<dbReference type="PROSITE" id="PS50048">
    <property type="entry name" value="ZN2_CY6_FUNGAL_2"/>
    <property type="match status" value="1"/>
</dbReference>
<dbReference type="InterPro" id="IPR051127">
    <property type="entry name" value="Fungal_SecMet_Regulators"/>
</dbReference>
<keyword evidence="2" id="KW-0805">Transcription regulation</keyword>
<dbReference type="SMART" id="SM00066">
    <property type="entry name" value="GAL4"/>
    <property type="match status" value="1"/>
</dbReference>
<evidence type="ECO:0000313" key="8">
    <source>
        <dbReference type="EMBL" id="RAK82746.1"/>
    </source>
</evidence>
<dbReference type="InterPro" id="IPR007219">
    <property type="entry name" value="XnlR_reg_dom"/>
</dbReference>
<dbReference type="Gene3D" id="4.10.240.10">
    <property type="entry name" value="Zn(2)-C6 fungal-type DNA-binding domain"/>
    <property type="match status" value="1"/>
</dbReference>